<evidence type="ECO:0000313" key="2">
    <source>
        <dbReference type="EMBL" id="KFI71814.1"/>
    </source>
</evidence>
<protein>
    <submittedName>
        <fullName evidence="2">Orotate phosphoribosyltransferase PyrE</fullName>
        <ecNumber evidence="2">2.4.2.10</ecNumber>
    </submittedName>
</protein>
<feature type="region of interest" description="Disordered" evidence="1">
    <location>
        <begin position="102"/>
        <end position="121"/>
    </location>
</feature>
<sequence length="344" mass="36671">MRPREEGRGRKAEGGRPTDVRPVSTVPVPVPVPPFPFPFPFPRFRFSVFRHVVVASGAPWSSECLDTVFLPLTPRGGSVWLMADRNVQGSGFRRTGIASSAAAGDGGVRGGKRNDEGRDVDTGFALMSPRDQLAELLRREISGRPFSELASVTLDHRGATIVGHALLDALEDQGFSMDDYDAVGALTAASVPLACAMIQAAASRGQDLDAFVMDFVYPSIKGPSIEGKRVVLLDSWLSEKSYVQTSSLVTLRNGNELSLDFGIVEREHARSVAVAALIGGVGDPSGAGDQIDASGADDGGASVSGNGSPRITVVDPVTAERRDLPFVRVFDEKDLREEARRSHA</sequence>
<organism evidence="2 3">
    <name type="scientific">Bifidobacterium minimum</name>
    <dbReference type="NCBI Taxonomy" id="1693"/>
    <lineage>
        <taxon>Bacteria</taxon>
        <taxon>Bacillati</taxon>
        <taxon>Actinomycetota</taxon>
        <taxon>Actinomycetes</taxon>
        <taxon>Bifidobacteriales</taxon>
        <taxon>Bifidobacteriaceae</taxon>
        <taxon>Bifidobacterium</taxon>
    </lineage>
</organism>
<dbReference type="EMBL" id="JGZD01000012">
    <property type="protein sequence ID" value="KFI71814.1"/>
    <property type="molecule type" value="Genomic_DNA"/>
</dbReference>
<keyword evidence="2" id="KW-0808">Transferase</keyword>
<comment type="caution">
    <text evidence="2">The sequence shown here is derived from an EMBL/GenBank/DDBJ whole genome shotgun (WGS) entry which is preliminary data.</text>
</comment>
<keyword evidence="2" id="KW-0328">Glycosyltransferase</keyword>
<dbReference type="Proteomes" id="UP000029014">
    <property type="component" value="Unassembled WGS sequence"/>
</dbReference>
<accession>A0A087BLB4</accession>
<evidence type="ECO:0000313" key="3">
    <source>
        <dbReference type="Proteomes" id="UP000029014"/>
    </source>
</evidence>
<proteinExistence type="predicted"/>
<evidence type="ECO:0000256" key="1">
    <source>
        <dbReference type="SAM" id="MobiDB-lite"/>
    </source>
</evidence>
<dbReference type="GO" id="GO:0004588">
    <property type="term" value="F:orotate phosphoribosyltransferase activity"/>
    <property type="evidence" value="ECO:0007669"/>
    <property type="project" value="UniProtKB-EC"/>
</dbReference>
<gene>
    <name evidence="2" type="ORF">BMIN_1479</name>
</gene>
<name>A0A087BLB4_9BIFI</name>
<keyword evidence="3" id="KW-1185">Reference proteome</keyword>
<reference evidence="2 3" key="1">
    <citation type="submission" date="2014-03" db="EMBL/GenBank/DDBJ databases">
        <title>Genomics of Bifidobacteria.</title>
        <authorList>
            <person name="Ventura M."/>
            <person name="Milani C."/>
            <person name="Lugli G.A."/>
        </authorList>
    </citation>
    <scope>NUCLEOTIDE SEQUENCE [LARGE SCALE GENOMIC DNA]</scope>
    <source>
        <strain evidence="2 3">LMG 11592</strain>
    </source>
</reference>
<dbReference type="AlphaFoldDB" id="A0A087BLB4"/>
<dbReference type="STRING" id="1693.BMIN_1479"/>
<feature type="compositionally biased region" description="Basic and acidic residues" evidence="1">
    <location>
        <begin position="1"/>
        <end position="19"/>
    </location>
</feature>
<dbReference type="eggNOG" id="COG0461">
    <property type="taxonomic scope" value="Bacteria"/>
</dbReference>
<feature type="region of interest" description="Disordered" evidence="1">
    <location>
        <begin position="1"/>
        <end position="24"/>
    </location>
</feature>
<feature type="compositionally biased region" description="Low complexity" evidence="1">
    <location>
        <begin position="288"/>
        <end position="308"/>
    </location>
</feature>
<feature type="region of interest" description="Disordered" evidence="1">
    <location>
        <begin position="288"/>
        <end position="315"/>
    </location>
</feature>
<feature type="compositionally biased region" description="Basic and acidic residues" evidence="1">
    <location>
        <begin position="112"/>
        <end position="121"/>
    </location>
</feature>
<dbReference type="EC" id="2.4.2.10" evidence="2"/>